<dbReference type="Pfam" id="PF01420">
    <property type="entry name" value="Methylase_S"/>
    <property type="match status" value="2"/>
</dbReference>
<dbReference type="SUPFAM" id="SSF116734">
    <property type="entry name" value="DNA methylase specificity domain"/>
    <property type="match status" value="2"/>
</dbReference>
<evidence type="ECO:0000313" key="5">
    <source>
        <dbReference type="EMBL" id="GAA2606643.1"/>
    </source>
</evidence>
<dbReference type="PANTHER" id="PTHR30408:SF12">
    <property type="entry name" value="TYPE I RESTRICTION ENZYME MJAVIII SPECIFICITY SUBUNIT"/>
    <property type="match status" value="1"/>
</dbReference>
<keyword evidence="6" id="KW-1185">Reference proteome</keyword>
<comment type="similarity">
    <text evidence="1">Belongs to the type-I restriction system S methylase family.</text>
</comment>
<dbReference type="InterPro" id="IPR044946">
    <property type="entry name" value="Restrct_endonuc_typeI_TRD_sf"/>
</dbReference>
<dbReference type="PANTHER" id="PTHR30408">
    <property type="entry name" value="TYPE-1 RESTRICTION ENZYME ECOKI SPECIFICITY PROTEIN"/>
    <property type="match status" value="1"/>
</dbReference>
<accession>A0ABN3Q121</accession>
<keyword evidence="2" id="KW-0680">Restriction system</keyword>
<keyword evidence="3" id="KW-0238">DNA-binding</keyword>
<dbReference type="EMBL" id="BAAATD010000006">
    <property type="protein sequence ID" value="GAA2606643.1"/>
    <property type="molecule type" value="Genomic_DNA"/>
</dbReference>
<dbReference type="InterPro" id="IPR052021">
    <property type="entry name" value="Type-I_RS_S_subunit"/>
</dbReference>
<evidence type="ECO:0000256" key="3">
    <source>
        <dbReference type="ARBA" id="ARBA00023125"/>
    </source>
</evidence>
<feature type="domain" description="Type I restriction modification DNA specificity" evidence="4">
    <location>
        <begin position="215"/>
        <end position="377"/>
    </location>
</feature>
<dbReference type="RefSeq" id="WP_344543957.1">
    <property type="nucleotide sequence ID" value="NZ_BAAATD010000006.1"/>
</dbReference>
<dbReference type="CDD" id="cd17253">
    <property type="entry name" value="RMtype1_S_Eco933I-TRD2-CR2_like"/>
    <property type="match status" value="1"/>
</dbReference>
<dbReference type="Proteomes" id="UP001501509">
    <property type="component" value="Unassembled WGS sequence"/>
</dbReference>
<name>A0ABN3Q121_9ACTN</name>
<gene>
    <name evidence="5" type="ORF">GCM10010411_46030</name>
</gene>
<feature type="domain" description="Type I restriction modification DNA specificity" evidence="4">
    <location>
        <begin position="72"/>
        <end position="183"/>
    </location>
</feature>
<sequence length="410" mass="45229">MSEQGWARKKIGQLLVRHFAGAWGEDPGYVGAANVVVLRSTNLDDSGGLTLSTGAPRRFTPKELTSKRLVDSDILLEASGGGPGKPVGRVALFQGDGSSEYACSNFFRALRVDGSLVNPKFLATKLQWLYRQSSIWRYQQQTTGIINLRFGDYLDQEIELPPLDQQRRIAEILDVADEQIQSIDHLVSKLRLICIGIVSDALNEIEQTAESTALLSEVADISSGVTLGSEPAGDGSIEVPYLRVANVQDGYIDTSEVKAIRIFRSQMERFRLEAGDVLLTEGGDFDKLGRGAVWDARIPECICQNHIFRVRCDRQVLLPEYLAAYASSPRGRAYFLSIAKQTTNLATINSTQLKSMPLPLPSLERQQKLIDAVEACSGRIQAELKVADRLRLLKQGLIDDLLTGRVRVPL</sequence>
<dbReference type="InterPro" id="IPR000055">
    <property type="entry name" value="Restrct_endonuc_typeI_TRD"/>
</dbReference>
<organism evidence="5 6">
    <name type="scientific">Actinomadura fulvescens</name>
    <dbReference type="NCBI Taxonomy" id="46160"/>
    <lineage>
        <taxon>Bacteria</taxon>
        <taxon>Bacillati</taxon>
        <taxon>Actinomycetota</taxon>
        <taxon>Actinomycetes</taxon>
        <taxon>Streptosporangiales</taxon>
        <taxon>Thermomonosporaceae</taxon>
        <taxon>Actinomadura</taxon>
    </lineage>
</organism>
<proteinExistence type="inferred from homology"/>
<evidence type="ECO:0000256" key="2">
    <source>
        <dbReference type="ARBA" id="ARBA00022747"/>
    </source>
</evidence>
<comment type="caution">
    <text evidence="5">The sequence shown here is derived from an EMBL/GenBank/DDBJ whole genome shotgun (WGS) entry which is preliminary data.</text>
</comment>
<evidence type="ECO:0000313" key="6">
    <source>
        <dbReference type="Proteomes" id="UP001501509"/>
    </source>
</evidence>
<evidence type="ECO:0000256" key="1">
    <source>
        <dbReference type="ARBA" id="ARBA00010923"/>
    </source>
</evidence>
<protein>
    <recommendedName>
        <fullName evidence="4">Type I restriction modification DNA specificity domain-containing protein</fullName>
    </recommendedName>
</protein>
<dbReference type="Gene3D" id="3.90.220.20">
    <property type="entry name" value="DNA methylase specificity domains"/>
    <property type="match status" value="2"/>
</dbReference>
<evidence type="ECO:0000259" key="4">
    <source>
        <dbReference type="Pfam" id="PF01420"/>
    </source>
</evidence>
<reference evidence="5 6" key="1">
    <citation type="journal article" date="2019" name="Int. J. Syst. Evol. Microbiol.">
        <title>The Global Catalogue of Microorganisms (GCM) 10K type strain sequencing project: providing services to taxonomists for standard genome sequencing and annotation.</title>
        <authorList>
            <consortium name="The Broad Institute Genomics Platform"/>
            <consortium name="The Broad Institute Genome Sequencing Center for Infectious Disease"/>
            <person name="Wu L."/>
            <person name="Ma J."/>
        </authorList>
    </citation>
    <scope>NUCLEOTIDE SEQUENCE [LARGE SCALE GENOMIC DNA]</scope>
    <source>
        <strain evidence="5 6">JCM 6833</strain>
    </source>
</reference>